<proteinExistence type="predicted"/>
<dbReference type="EMBL" id="JABAFR010000060">
    <property type="protein sequence ID" value="NME45558.1"/>
    <property type="molecule type" value="Genomic_DNA"/>
</dbReference>
<name>A0A7X9NJN4_9FIRM</name>
<dbReference type="EMBL" id="JAQLXO010000007">
    <property type="protein sequence ID" value="MDB7982296.1"/>
    <property type="molecule type" value="Genomic_DNA"/>
</dbReference>
<evidence type="ECO:0000313" key="3">
    <source>
        <dbReference type="Proteomes" id="UP000540014"/>
    </source>
</evidence>
<dbReference type="Proteomes" id="UP001212981">
    <property type="component" value="Unassembled WGS sequence"/>
</dbReference>
<dbReference type="Proteomes" id="UP000540014">
    <property type="component" value="Unassembled WGS sequence"/>
</dbReference>
<comment type="caution">
    <text evidence="2">The sequence shown here is derived from an EMBL/GenBank/DDBJ whole genome shotgun (WGS) entry which is preliminary data.</text>
</comment>
<reference evidence="1" key="2">
    <citation type="submission" date="2023-01" db="EMBL/GenBank/DDBJ databases">
        <title>Human gut microbiome strain richness.</title>
        <authorList>
            <person name="Chen-Liaw A."/>
        </authorList>
    </citation>
    <scope>NUCLEOTIDE SEQUENCE</scope>
    <source>
        <strain evidence="1">D8_m1001271B151109d0_201107</strain>
    </source>
</reference>
<protein>
    <submittedName>
        <fullName evidence="2">Uncharacterized protein</fullName>
    </submittedName>
</protein>
<evidence type="ECO:0000313" key="2">
    <source>
        <dbReference type="EMBL" id="NME45558.1"/>
    </source>
</evidence>
<evidence type="ECO:0000313" key="1">
    <source>
        <dbReference type="EMBL" id="MDB7982296.1"/>
    </source>
</evidence>
<reference evidence="2 3" key="1">
    <citation type="submission" date="2020-04" db="EMBL/GenBank/DDBJ databases">
        <authorList>
            <person name="Hitch T.C.A."/>
            <person name="Wylensek D."/>
            <person name="Clavel T."/>
        </authorList>
    </citation>
    <scope>NUCLEOTIDE SEQUENCE [LARGE SCALE GENOMIC DNA]</scope>
    <source>
        <strain evidence="2 3">BSM-383-APC-22F</strain>
    </source>
</reference>
<dbReference type="AlphaFoldDB" id="A0A7X9NJN4"/>
<dbReference type="RefSeq" id="WP_168966883.1">
    <property type="nucleotide sequence ID" value="NZ_JABAFR010000060.1"/>
</dbReference>
<gene>
    <name evidence="2" type="ORF">HF861_11875</name>
    <name evidence="1" type="ORF">PND82_05635</name>
</gene>
<organism evidence="2 3">
    <name type="scientific">Faecalicoccus pleomorphus</name>
    <dbReference type="NCBI Taxonomy" id="1323"/>
    <lineage>
        <taxon>Bacteria</taxon>
        <taxon>Bacillati</taxon>
        <taxon>Bacillota</taxon>
        <taxon>Erysipelotrichia</taxon>
        <taxon>Erysipelotrichales</taxon>
        <taxon>Erysipelotrichaceae</taxon>
        <taxon>Faecalicoccus</taxon>
    </lineage>
</organism>
<accession>A0A7X9NJN4</accession>
<sequence>MRDTVIVLRLDKYDYGLLFHFLNEKRNELIKDHLDTETVDNVLLKVIEAGEKKKGRSEYER</sequence>